<dbReference type="SUPFAM" id="SSF52540">
    <property type="entry name" value="P-loop containing nucleoside triphosphate hydrolases"/>
    <property type="match status" value="1"/>
</dbReference>
<dbReference type="GO" id="GO:0004141">
    <property type="term" value="F:dethiobiotin synthase activity"/>
    <property type="evidence" value="ECO:0007669"/>
    <property type="project" value="UniProtKB-UniRule"/>
</dbReference>
<dbReference type="Pfam" id="PF13500">
    <property type="entry name" value="AAA_26"/>
    <property type="match status" value="1"/>
</dbReference>
<feature type="binding site" evidence="1">
    <location>
        <position position="122"/>
    </location>
    <ligand>
        <name>Mg(2+)</name>
        <dbReference type="ChEBI" id="CHEBI:18420"/>
    </ligand>
</feature>
<keyword evidence="1" id="KW-0547">Nucleotide-binding</keyword>
<proteinExistence type="inferred from homology"/>
<feature type="binding site" evidence="1">
    <location>
        <position position="29"/>
    </location>
    <ligand>
        <name>Mg(2+)</name>
        <dbReference type="ChEBI" id="CHEBI:18420"/>
    </ligand>
</feature>
<dbReference type="UniPathway" id="UPA00078">
    <property type="reaction ID" value="UER00161"/>
</dbReference>
<sequence>MKRGKASVAGAELPGVVLITGTDTDVGKTVATAALAAALQAQGACVAVYKPVQTGVSPGDGGDMGEVRRLAGTDECLEGIRLTLPMAPVAAAVREAKVLPALEVHAAAIADLADKYDHVLVEGAGGLLVALDGDGNTIAELARALEDGPASPCAVVVVCRSGLGTLNHTLLTLEALAVRGLNTTGLVVGAWPRDPSAIELDNRVFLEQLPTPLLGCLPEKASALSGEQFRAAAPEWLRGRG</sequence>
<feature type="binding site" evidence="1">
    <location>
        <begin position="25"/>
        <end position="30"/>
    </location>
    <ligand>
        <name>ATP</name>
        <dbReference type="ChEBI" id="CHEBI:30616"/>
    </ligand>
</feature>
<keyword evidence="1" id="KW-0963">Cytoplasm</keyword>
<keyword evidence="1" id="KW-0479">Metal-binding</keyword>
<comment type="pathway">
    <text evidence="1">Cofactor biosynthesis; biotin biosynthesis; biotin from 7,8-diaminononanoate: step 1/2.</text>
</comment>
<comment type="subcellular location">
    <subcellularLocation>
        <location evidence="1">Cytoplasm</location>
    </subcellularLocation>
</comment>
<dbReference type="HAMAP" id="MF_00336">
    <property type="entry name" value="BioD"/>
    <property type="match status" value="1"/>
</dbReference>
<dbReference type="InterPro" id="IPR004472">
    <property type="entry name" value="DTB_synth_BioD"/>
</dbReference>
<dbReference type="PIRSF" id="PIRSF006755">
    <property type="entry name" value="DTB_synth"/>
    <property type="match status" value="1"/>
</dbReference>
<keyword evidence="1" id="KW-0460">Magnesium</keyword>
<keyword evidence="1" id="KW-0436">Ligase</keyword>
<comment type="similarity">
    <text evidence="1">Belongs to the dethiobiotin synthetase family.</text>
</comment>
<dbReference type="AlphaFoldDB" id="A0A1H5FUJ6"/>
<comment type="caution">
    <text evidence="1">Lacks conserved residue(s) required for the propagation of feature annotation.</text>
</comment>
<dbReference type="GO" id="GO:0009102">
    <property type="term" value="P:biotin biosynthetic process"/>
    <property type="evidence" value="ECO:0007669"/>
    <property type="project" value="UniProtKB-UniRule"/>
</dbReference>
<accession>A0A1H5FUJ6</accession>
<dbReference type="GO" id="GO:0005524">
    <property type="term" value="F:ATP binding"/>
    <property type="evidence" value="ECO:0007669"/>
    <property type="project" value="UniProtKB-UniRule"/>
</dbReference>
<dbReference type="GO" id="GO:0005829">
    <property type="term" value="C:cytosol"/>
    <property type="evidence" value="ECO:0007669"/>
    <property type="project" value="TreeGrafter"/>
</dbReference>
<evidence type="ECO:0000256" key="1">
    <source>
        <dbReference type="HAMAP-Rule" id="MF_00336"/>
    </source>
</evidence>
<feature type="binding site" evidence="1">
    <location>
        <position position="63"/>
    </location>
    <ligand>
        <name>ATP</name>
        <dbReference type="ChEBI" id="CHEBI:30616"/>
    </ligand>
</feature>
<comment type="catalytic activity">
    <reaction evidence="1">
        <text>(7R,8S)-7,8-diammoniononanoate + CO2 + ATP = (4R,5S)-dethiobiotin + ADP + phosphate + 3 H(+)</text>
        <dbReference type="Rhea" id="RHEA:15805"/>
        <dbReference type="ChEBI" id="CHEBI:15378"/>
        <dbReference type="ChEBI" id="CHEBI:16526"/>
        <dbReference type="ChEBI" id="CHEBI:30616"/>
        <dbReference type="ChEBI" id="CHEBI:43474"/>
        <dbReference type="ChEBI" id="CHEBI:149469"/>
        <dbReference type="ChEBI" id="CHEBI:149473"/>
        <dbReference type="ChEBI" id="CHEBI:456216"/>
        <dbReference type="EC" id="6.3.3.3"/>
    </reaction>
</comment>
<gene>
    <name evidence="1" type="primary">bioD</name>
    <name evidence="2" type="ORF">SAMN04489740_0597</name>
</gene>
<reference evidence="2 3" key="1">
    <citation type="submission" date="2016-10" db="EMBL/GenBank/DDBJ databases">
        <authorList>
            <person name="de Groot N.N."/>
        </authorList>
    </citation>
    <scope>NUCLEOTIDE SEQUENCE [LARGE SCALE GENOMIC DNA]</scope>
    <source>
        <strain evidence="2 3">DSM 22274</strain>
    </source>
</reference>
<feature type="binding site" evidence="1">
    <location>
        <position position="219"/>
    </location>
    <ligand>
        <name>ATP</name>
        <dbReference type="ChEBI" id="CHEBI:30616"/>
    </ligand>
</feature>
<dbReference type="Gene3D" id="3.40.50.300">
    <property type="entry name" value="P-loop containing nucleotide triphosphate hydrolases"/>
    <property type="match status" value="1"/>
</dbReference>
<dbReference type="PANTHER" id="PTHR43210:SF5">
    <property type="entry name" value="DETHIOBIOTIN SYNTHETASE"/>
    <property type="match status" value="1"/>
</dbReference>
<protein>
    <recommendedName>
        <fullName evidence="1">ATP-dependent dethiobiotin synthetase BioD</fullName>
        <ecNumber evidence="1">6.3.3.3</ecNumber>
    </recommendedName>
    <alternativeName>
        <fullName evidence="1">DTB synthetase</fullName>
        <shortName evidence="1">DTBS</shortName>
    </alternativeName>
    <alternativeName>
        <fullName evidence="1">Dethiobiotin synthase</fullName>
    </alternativeName>
</protein>
<organism evidence="2 3">
    <name type="scientific">Arthrobacter alpinus</name>
    <dbReference type="NCBI Taxonomy" id="656366"/>
    <lineage>
        <taxon>Bacteria</taxon>
        <taxon>Bacillati</taxon>
        <taxon>Actinomycetota</taxon>
        <taxon>Actinomycetes</taxon>
        <taxon>Micrococcales</taxon>
        <taxon>Micrococcaceae</taxon>
        <taxon>Arthrobacter</taxon>
    </lineage>
</organism>
<dbReference type="NCBIfam" id="TIGR00347">
    <property type="entry name" value="bioD"/>
    <property type="match status" value="1"/>
</dbReference>
<dbReference type="GO" id="GO:0000287">
    <property type="term" value="F:magnesium ion binding"/>
    <property type="evidence" value="ECO:0007669"/>
    <property type="project" value="UniProtKB-UniRule"/>
</dbReference>
<feature type="binding site" evidence="1">
    <location>
        <position position="63"/>
    </location>
    <ligand>
        <name>Mg(2+)</name>
        <dbReference type="ChEBI" id="CHEBI:18420"/>
    </ligand>
</feature>
<feature type="binding site" evidence="1">
    <location>
        <begin position="122"/>
        <end position="125"/>
    </location>
    <ligand>
        <name>ATP</name>
        <dbReference type="ChEBI" id="CHEBI:30616"/>
    </ligand>
</feature>
<dbReference type="InterPro" id="IPR027417">
    <property type="entry name" value="P-loop_NTPase"/>
</dbReference>
<name>A0A1H5FUJ6_9MICC</name>
<feature type="binding site" evidence="1">
    <location>
        <position position="54"/>
    </location>
    <ligand>
        <name>substrate</name>
    </ligand>
</feature>
<evidence type="ECO:0000313" key="2">
    <source>
        <dbReference type="EMBL" id="SEE07115.1"/>
    </source>
</evidence>
<feature type="active site" evidence="1">
    <location>
        <position position="50"/>
    </location>
</feature>
<dbReference type="CDD" id="cd03109">
    <property type="entry name" value="DTBS"/>
    <property type="match status" value="1"/>
</dbReference>
<comment type="cofactor">
    <cofactor evidence="1">
        <name>Mg(2+)</name>
        <dbReference type="ChEBI" id="CHEBI:18420"/>
    </cofactor>
</comment>
<dbReference type="PANTHER" id="PTHR43210">
    <property type="entry name" value="DETHIOBIOTIN SYNTHETASE"/>
    <property type="match status" value="1"/>
</dbReference>
<dbReference type="EC" id="6.3.3.3" evidence="1"/>
<dbReference type="EMBL" id="FNTV01000001">
    <property type="protein sequence ID" value="SEE07115.1"/>
    <property type="molecule type" value="Genomic_DNA"/>
</dbReference>
<dbReference type="RefSeq" id="WP_074710363.1">
    <property type="nucleotide sequence ID" value="NZ_FNTV01000001.1"/>
</dbReference>
<comment type="subunit">
    <text evidence="1">Homodimer.</text>
</comment>
<keyword evidence="1" id="KW-0093">Biotin biosynthesis</keyword>
<comment type="function">
    <text evidence="1">Catalyzes a mechanistically unusual reaction, the ATP-dependent insertion of CO2 between the N7 and N8 nitrogen atoms of 7,8-diaminopelargonic acid (DAPA, also called 7,8-diammoniononanoate) to form a ureido ring.</text>
</comment>
<evidence type="ECO:0000313" key="3">
    <source>
        <dbReference type="Proteomes" id="UP000182725"/>
    </source>
</evidence>
<keyword evidence="1" id="KW-0067">ATP-binding</keyword>
<dbReference type="Proteomes" id="UP000182725">
    <property type="component" value="Unassembled WGS sequence"/>
</dbReference>